<keyword evidence="1" id="KW-0472">Membrane</keyword>
<dbReference type="AlphaFoldDB" id="A0A1H4A8S6"/>
<evidence type="ECO:0000256" key="1">
    <source>
        <dbReference type="SAM" id="Phobius"/>
    </source>
</evidence>
<dbReference type="EMBL" id="FNQR01000004">
    <property type="protein sequence ID" value="SEA32101.1"/>
    <property type="molecule type" value="Genomic_DNA"/>
</dbReference>
<feature type="transmembrane region" description="Helical" evidence="1">
    <location>
        <begin position="6"/>
        <end position="26"/>
    </location>
</feature>
<reference evidence="3" key="1">
    <citation type="submission" date="2016-10" db="EMBL/GenBank/DDBJ databases">
        <authorList>
            <person name="Varghese N."/>
            <person name="Submissions S."/>
        </authorList>
    </citation>
    <scope>NUCLEOTIDE SEQUENCE [LARGE SCALE GENOMIC DNA]</scope>
    <source>
        <strain evidence="3">CCM7597</strain>
    </source>
</reference>
<evidence type="ECO:0000313" key="2">
    <source>
        <dbReference type="EMBL" id="SEA32101.1"/>
    </source>
</evidence>
<dbReference type="Proteomes" id="UP000198584">
    <property type="component" value="Unassembled WGS sequence"/>
</dbReference>
<dbReference type="STRING" id="571932.SAMN05421743_10411"/>
<organism evidence="2 3">
    <name type="scientific">Thalassobacillus cyri</name>
    <dbReference type="NCBI Taxonomy" id="571932"/>
    <lineage>
        <taxon>Bacteria</taxon>
        <taxon>Bacillati</taxon>
        <taxon>Bacillota</taxon>
        <taxon>Bacilli</taxon>
        <taxon>Bacillales</taxon>
        <taxon>Bacillaceae</taxon>
        <taxon>Thalassobacillus</taxon>
    </lineage>
</organism>
<keyword evidence="1" id="KW-0812">Transmembrane</keyword>
<sequence>MFGLTPLMSFMMFVFWPAIIVAAMFWGRFAFRNERGLDE</sequence>
<gene>
    <name evidence="2" type="ORF">SAMN05421743_10411</name>
</gene>
<evidence type="ECO:0000313" key="3">
    <source>
        <dbReference type="Proteomes" id="UP000198584"/>
    </source>
</evidence>
<keyword evidence="3" id="KW-1185">Reference proteome</keyword>
<keyword evidence="1" id="KW-1133">Transmembrane helix</keyword>
<protein>
    <submittedName>
        <fullName evidence="2">Uncharacterized protein</fullName>
    </submittedName>
</protein>
<accession>A0A1H4A8S6</accession>
<name>A0A1H4A8S6_9BACI</name>
<proteinExistence type="predicted"/>